<dbReference type="RefSeq" id="WP_012594709.1">
    <property type="nucleotide sequence ID" value="NC_011726.1"/>
</dbReference>
<evidence type="ECO:0000313" key="1">
    <source>
        <dbReference type="EMBL" id="ACK65435.1"/>
    </source>
</evidence>
<name>B7K4H0_RIPO1</name>
<organism evidence="1 2">
    <name type="scientific">Rippkaea orientalis (strain PCC 8801 / RF-1)</name>
    <name type="common">Cyanothece sp. (strain PCC 8801)</name>
    <dbReference type="NCBI Taxonomy" id="41431"/>
    <lineage>
        <taxon>Bacteria</taxon>
        <taxon>Bacillati</taxon>
        <taxon>Cyanobacteriota</taxon>
        <taxon>Cyanophyceae</taxon>
        <taxon>Oscillatoriophycideae</taxon>
        <taxon>Chroococcales</taxon>
        <taxon>Aphanothecaceae</taxon>
        <taxon>Rippkaea</taxon>
        <taxon>Rippkaea orientalis</taxon>
    </lineage>
</organism>
<reference evidence="2" key="1">
    <citation type="journal article" date="2011" name="MBio">
        <title>Novel metabolic attributes of the genus Cyanothece, comprising a group of unicellular nitrogen-fixing Cyanobacteria.</title>
        <authorList>
            <person name="Bandyopadhyay A."/>
            <person name="Elvitigala T."/>
            <person name="Welsh E."/>
            <person name="Stockel J."/>
            <person name="Liberton M."/>
            <person name="Min H."/>
            <person name="Sherman L.A."/>
            <person name="Pakrasi H.B."/>
        </authorList>
    </citation>
    <scope>NUCLEOTIDE SEQUENCE [LARGE SCALE GENOMIC DNA]</scope>
    <source>
        <strain evidence="2">PCC 8801</strain>
    </source>
</reference>
<protein>
    <submittedName>
        <fullName evidence="1">Uncharacterized protein</fullName>
    </submittedName>
</protein>
<dbReference type="HOGENOM" id="CLU_093454_1_0_3"/>
<dbReference type="eggNOG" id="ENOG5032T20">
    <property type="taxonomic scope" value="Bacteria"/>
</dbReference>
<proteinExistence type="predicted"/>
<evidence type="ECO:0000313" key="2">
    <source>
        <dbReference type="Proteomes" id="UP000008204"/>
    </source>
</evidence>
<dbReference type="STRING" id="41431.PCC8801_1375"/>
<gene>
    <name evidence="1" type="ordered locus">PCC8801_1375</name>
</gene>
<keyword evidence="2" id="KW-1185">Reference proteome</keyword>
<sequence>MTQTSKITLLNPLVRCLAMTPVSVGLLTLGLPQFPAIAGDDWNQFNVCITELAKYNVDREIGARACSDALIPKELSECVSMIGEATPIKGDDALKACYQVRRPIDLGNCVADIYNAIPSLSASETKQEDETMSEDTPLLALLNSCRSSLRPGFYSECVIAVNREVRNITAVQALDKCLAAEDFPRDIFPAYEPQ</sequence>
<dbReference type="OrthoDB" id="425719at2"/>
<accession>B7K4H0</accession>
<dbReference type="KEGG" id="cyp:PCC8801_1375"/>
<dbReference type="AlphaFoldDB" id="B7K4H0"/>
<dbReference type="Proteomes" id="UP000008204">
    <property type="component" value="Chromosome"/>
</dbReference>
<dbReference type="EMBL" id="CP001287">
    <property type="protein sequence ID" value="ACK65435.1"/>
    <property type="molecule type" value="Genomic_DNA"/>
</dbReference>